<protein>
    <recommendedName>
        <fullName evidence="3">Acyltransferase 3 domain-containing protein</fullName>
    </recommendedName>
</protein>
<evidence type="ECO:0000313" key="5">
    <source>
        <dbReference type="Proteomes" id="UP000015388"/>
    </source>
</evidence>
<dbReference type="HOGENOM" id="CLU_050657_0_0_11"/>
<keyword evidence="2" id="KW-1133">Transmembrane helix</keyword>
<dbReference type="AlphaFoldDB" id="S5T3M8"/>
<reference evidence="4 5" key="1">
    <citation type="submission" date="2012-11" db="EMBL/GenBank/DDBJ databases">
        <title>The complete genome sequence of Corynebacterium maris Coryn-1 (=DSM 45190).</title>
        <authorList>
            <person name="Schaffert L."/>
            <person name="Albersmeier A."/>
            <person name="Kalinowski J."/>
            <person name="Ruckert C."/>
        </authorList>
    </citation>
    <scope>NUCLEOTIDE SEQUENCE [LARGE SCALE GENOMIC DNA]</scope>
    <source>
        <strain evidence="5">Coryn-1</strain>
    </source>
</reference>
<feature type="transmembrane region" description="Helical" evidence="2">
    <location>
        <begin position="117"/>
        <end position="133"/>
    </location>
</feature>
<proteinExistence type="predicted"/>
<dbReference type="InterPro" id="IPR052734">
    <property type="entry name" value="Nod_factor_acetyltransferase"/>
</dbReference>
<evidence type="ECO:0000256" key="1">
    <source>
        <dbReference type="SAM" id="MobiDB-lite"/>
    </source>
</evidence>
<feature type="transmembrane region" description="Helical" evidence="2">
    <location>
        <begin position="281"/>
        <end position="298"/>
    </location>
</feature>
<feature type="transmembrane region" description="Helical" evidence="2">
    <location>
        <begin position="71"/>
        <end position="88"/>
    </location>
</feature>
<sequence length="383" mass="42956">MAWPDIAKGISILGVVTLHVGLAVPEGMDTTLAKINTLLDPLRMPLFFLVSGFFATKIFTFTFSQLFARRLWFFLVPYLVWVPVELWLKYREYAMVFGTDPLPWSGYAAHVLQGKNMAWFLYALVLFNVILWLTRRMPRWGVALVALSPLLLLPVHYDWHMAGKAVLYLPVFLAGAYLRPTITRFAEMALTPWRLLFAAGTYAAGLGLMVAWNRFAAGSGDSFELPWPLLFADTIGTSEVRLPVMSVVQLLMLPTAIALTVIIAKIPYLAQGLQNLGRNTLIIYLSHPIAFTIGYHYLQAQLEIVIARDADVWWHTTQFWMLYLFALSVIGALVFQAISRTPVLGWTLTPPKLPEPGRRAPKTVASAAPRQSVDAPVDSPRHT</sequence>
<dbReference type="KEGG" id="cmd:B841_08885"/>
<evidence type="ECO:0000259" key="3">
    <source>
        <dbReference type="Pfam" id="PF01757"/>
    </source>
</evidence>
<dbReference type="EMBL" id="CP003924">
    <property type="protein sequence ID" value="AGS35250.1"/>
    <property type="molecule type" value="Genomic_DNA"/>
</dbReference>
<dbReference type="Pfam" id="PF01757">
    <property type="entry name" value="Acyl_transf_3"/>
    <property type="match status" value="1"/>
</dbReference>
<dbReference type="eggNOG" id="COG4763">
    <property type="taxonomic scope" value="Bacteria"/>
</dbReference>
<feature type="transmembrane region" description="Helical" evidence="2">
    <location>
        <begin position="140"/>
        <end position="159"/>
    </location>
</feature>
<accession>S5T3M8</accession>
<dbReference type="STRING" id="1224163.B841_08885"/>
<name>S5T3M8_9CORY</name>
<organism evidence="4 5">
    <name type="scientific">Corynebacterium maris DSM 45190</name>
    <dbReference type="NCBI Taxonomy" id="1224163"/>
    <lineage>
        <taxon>Bacteria</taxon>
        <taxon>Bacillati</taxon>
        <taxon>Actinomycetota</taxon>
        <taxon>Actinomycetes</taxon>
        <taxon>Mycobacteriales</taxon>
        <taxon>Corynebacteriaceae</taxon>
        <taxon>Corynebacterium</taxon>
    </lineage>
</organism>
<dbReference type="Proteomes" id="UP000015388">
    <property type="component" value="Chromosome"/>
</dbReference>
<dbReference type="GO" id="GO:0016747">
    <property type="term" value="F:acyltransferase activity, transferring groups other than amino-acyl groups"/>
    <property type="evidence" value="ECO:0007669"/>
    <property type="project" value="InterPro"/>
</dbReference>
<feature type="transmembrane region" description="Helical" evidence="2">
    <location>
        <begin position="194"/>
        <end position="212"/>
    </location>
</feature>
<gene>
    <name evidence="4" type="ORF">B841_08885</name>
</gene>
<keyword evidence="5" id="KW-1185">Reference proteome</keyword>
<dbReference type="OrthoDB" id="4394033at2"/>
<evidence type="ECO:0000313" key="4">
    <source>
        <dbReference type="EMBL" id="AGS35250.1"/>
    </source>
</evidence>
<dbReference type="PANTHER" id="PTHR37312:SF1">
    <property type="entry name" value="MEMBRANE-BOUND ACYLTRANSFERASE YKRP-RELATED"/>
    <property type="match status" value="1"/>
</dbReference>
<dbReference type="PATRIC" id="fig|1224163.3.peg.1786"/>
<feature type="transmembrane region" description="Helical" evidence="2">
    <location>
        <begin position="247"/>
        <end position="269"/>
    </location>
</feature>
<keyword evidence="2" id="KW-0472">Membrane</keyword>
<feature type="region of interest" description="Disordered" evidence="1">
    <location>
        <begin position="352"/>
        <end position="383"/>
    </location>
</feature>
<dbReference type="PANTHER" id="PTHR37312">
    <property type="entry name" value="MEMBRANE-BOUND ACYLTRANSFERASE YKRP-RELATED"/>
    <property type="match status" value="1"/>
</dbReference>
<dbReference type="RefSeq" id="WP_020935183.1">
    <property type="nucleotide sequence ID" value="NC_021915.1"/>
</dbReference>
<feature type="domain" description="Acyltransferase 3" evidence="3">
    <location>
        <begin position="2"/>
        <end position="332"/>
    </location>
</feature>
<feature type="transmembrane region" description="Helical" evidence="2">
    <location>
        <begin position="47"/>
        <end position="64"/>
    </location>
</feature>
<feature type="transmembrane region" description="Helical" evidence="2">
    <location>
        <begin position="165"/>
        <end position="182"/>
    </location>
</feature>
<evidence type="ECO:0000256" key="2">
    <source>
        <dbReference type="SAM" id="Phobius"/>
    </source>
</evidence>
<feature type="transmembrane region" description="Helical" evidence="2">
    <location>
        <begin position="318"/>
        <end position="338"/>
    </location>
</feature>
<keyword evidence="2" id="KW-0812">Transmembrane</keyword>
<dbReference type="InterPro" id="IPR002656">
    <property type="entry name" value="Acyl_transf_3_dom"/>
</dbReference>